<dbReference type="SMART" id="SM00487">
    <property type="entry name" value="DEXDc"/>
    <property type="match status" value="1"/>
</dbReference>
<gene>
    <name evidence="13" type="ORF">EZS28_012121</name>
</gene>
<feature type="compositionally biased region" description="Low complexity" evidence="10">
    <location>
        <begin position="14"/>
        <end position="26"/>
    </location>
</feature>
<proteinExistence type="inferred from homology"/>
<dbReference type="InterPro" id="IPR014001">
    <property type="entry name" value="Helicase_ATP-bd"/>
</dbReference>
<dbReference type="GO" id="GO:0003723">
    <property type="term" value="F:RNA binding"/>
    <property type="evidence" value="ECO:0007669"/>
    <property type="project" value="TreeGrafter"/>
</dbReference>
<dbReference type="Proteomes" id="UP000324800">
    <property type="component" value="Unassembled WGS sequence"/>
</dbReference>
<dbReference type="InterPro" id="IPR007502">
    <property type="entry name" value="Helicase-assoc_dom"/>
</dbReference>
<keyword evidence="5 13" id="KW-0347">Helicase</keyword>
<dbReference type="Gene3D" id="1.20.120.1080">
    <property type="match status" value="1"/>
</dbReference>
<dbReference type="InterPro" id="IPR011709">
    <property type="entry name" value="DEAD-box_helicase_OB_fold"/>
</dbReference>
<dbReference type="Pfam" id="PF21010">
    <property type="entry name" value="HA2_C"/>
    <property type="match status" value="1"/>
</dbReference>
<dbReference type="PROSITE" id="PS51194">
    <property type="entry name" value="HELICASE_CTER"/>
    <property type="match status" value="1"/>
</dbReference>
<keyword evidence="4" id="KW-0378">Hydrolase</keyword>
<dbReference type="SMART" id="SM00382">
    <property type="entry name" value="AAA"/>
    <property type="match status" value="1"/>
</dbReference>
<evidence type="ECO:0000256" key="8">
    <source>
        <dbReference type="ARBA" id="ARBA00024333"/>
    </source>
</evidence>
<protein>
    <recommendedName>
        <fullName evidence="1">RNA helicase</fullName>
        <ecNumber evidence="1">3.6.4.13</ecNumber>
    </recommendedName>
</protein>
<keyword evidence="7" id="KW-0508">mRNA splicing</keyword>
<feature type="domain" description="Helicase ATP-binding" evidence="11">
    <location>
        <begin position="57"/>
        <end position="221"/>
    </location>
</feature>
<keyword evidence="3" id="KW-0547">Nucleotide-binding</keyword>
<dbReference type="InterPro" id="IPR044756">
    <property type="entry name" value="DHX15_DEXHc"/>
</dbReference>
<keyword evidence="2" id="KW-0507">mRNA processing</keyword>
<keyword evidence="6" id="KW-0067">ATP-binding</keyword>
<feature type="region of interest" description="Disordered" evidence="10">
    <location>
        <begin position="1"/>
        <end position="31"/>
    </location>
</feature>
<evidence type="ECO:0000256" key="3">
    <source>
        <dbReference type="ARBA" id="ARBA00022741"/>
    </source>
</evidence>
<dbReference type="Gene3D" id="3.40.50.300">
    <property type="entry name" value="P-loop containing nucleotide triphosphate hydrolases"/>
    <property type="match status" value="2"/>
</dbReference>
<evidence type="ECO:0000313" key="14">
    <source>
        <dbReference type="Proteomes" id="UP000324800"/>
    </source>
</evidence>
<comment type="similarity">
    <text evidence="8">Belongs to the DEAD box helicase family. DEAH subfamily. DDX15/PRP43 sub-subfamily.</text>
</comment>
<dbReference type="Pfam" id="PF07717">
    <property type="entry name" value="OB_NTP_bind"/>
    <property type="match status" value="1"/>
</dbReference>
<dbReference type="PROSITE" id="PS51192">
    <property type="entry name" value="HELICASE_ATP_BIND_1"/>
    <property type="match status" value="1"/>
</dbReference>
<dbReference type="SMART" id="SM00490">
    <property type="entry name" value="HELICc"/>
    <property type="match status" value="1"/>
</dbReference>
<evidence type="ECO:0000256" key="4">
    <source>
        <dbReference type="ARBA" id="ARBA00022801"/>
    </source>
</evidence>
<dbReference type="SUPFAM" id="SSF52540">
    <property type="entry name" value="P-loop containing nucleoside triphosphate hydrolases"/>
    <property type="match status" value="1"/>
</dbReference>
<dbReference type="PROSITE" id="PS00690">
    <property type="entry name" value="DEAH_ATP_HELICASE"/>
    <property type="match status" value="1"/>
</dbReference>
<dbReference type="GO" id="GO:0003724">
    <property type="term" value="F:RNA helicase activity"/>
    <property type="evidence" value="ECO:0007669"/>
    <property type="project" value="UniProtKB-EC"/>
</dbReference>
<evidence type="ECO:0000259" key="11">
    <source>
        <dbReference type="PROSITE" id="PS51192"/>
    </source>
</evidence>
<sequence length="729" mass="82933">MSAPHRRIDLTKDNSQSSSQTNSNINPYNQRPYSTQYYTILEKRTKLPVYEHKKDFSEKFKDNSIVILVGETGSGKTTQIPQFLVEMGYTRGGKIVGCTQPRRVAAMSVARRVSEEMDVTLGQEVGYNIRFEDNTSDKTFLKYLTDGMLLREAMTDPLLTKYSVLILDEAHERTLNTDILFGIIKQVMEKREDLKLVVMSATLDATKFCSYFDNAPLVKVPGRLHPVEVFYLEEPEPDYLQAAIHIVALIHVFEAPGDILVFLTGEYEIEGACIKIKERITELSVDNPGREVPEAVVIPFYSSLTNEEQKRVFDSLPPPKRKGGKPGRKIILATTIAETSLTIDGIVYVVDSGFSKQKVYDPRIRRESLLSTPISKACANQREGRAGRTKPGKCYRLYTEETYKMLQDNTDPEILRSNLGSVVLQLLRIGVQDLVHFDFMDPPAPETVMRALEELNYLGALSEEGELTKDGELMSEFPLDPKQARVLISSSRLECSSECLIIIAMLSVPNCFVRPRDNEIKADYAKGKFSHADGDHLTLLNVYHAWEGVENKGRGDWCNSNFINSRVMSNAENVRNQLLRIMQRFQLQINPPNFNSPTYYQSIKKALTAGYFMQVGHLEKTGHYITARDRQAVSLHPSTCIQSNPTWVMYNEFVLTKKNFIRTVTEIQPEWLIELAPQYYHPENFPKGEVRTAIDQMIKRKQTQDKNQESGKKDQSTKICFSSNITTFK</sequence>
<name>A0A5J4WCR0_9EUKA</name>
<dbReference type="Pfam" id="PF00271">
    <property type="entry name" value="Helicase_C"/>
    <property type="match status" value="1"/>
</dbReference>
<dbReference type="OrthoDB" id="10253254at2759"/>
<evidence type="ECO:0000256" key="2">
    <source>
        <dbReference type="ARBA" id="ARBA00022664"/>
    </source>
</evidence>
<dbReference type="Pfam" id="PF00270">
    <property type="entry name" value="DEAD"/>
    <property type="match status" value="1"/>
</dbReference>
<evidence type="ECO:0000259" key="12">
    <source>
        <dbReference type="PROSITE" id="PS51194"/>
    </source>
</evidence>
<dbReference type="Pfam" id="PF04408">
    <property type="entry name" value="WHD_HA2"/>
    <property type="match status" value="1"/>
</dbReference>
<dbReference type="InterPro" id="IPR011545">
    <property type="entry name" value="DEAD/DEAH_box_helicase_dom"/>
</dbReference>
<accession>A0A5J4WCR0</accession>
<reference evidence="13 14" key="1">
    <citation type="submission" date="2019-03" db="EMBL/GenBank/DDBJ databases">
        <title>Single cell metagenomics reveals metabolic interactions within the superorganism composed of flagellate Streblomastix strix and complex community of Bacteroidetes bacteria on its surface.</title>
        <authorList>
            <person name="Treitli S.C."/>
            <person name="Kolisko M."/>
            <person name="Husnik F."/>
            <person name="Keeling P."/>
            <person name="Hampl V."/>
        </authorList>
    </citation>
    <scope>NUCLEOTIDE SEQUENCE [LARGE SCALE GENOMIC DNA]</scope>
    <source>
        <strain evidence="13">ST1C</strain>
    </source>
</reference>
<evidence type="ECO:0000256" key="5">
    <source>
        <dbReference type="ARBA" id="ARBA00022806"/>
    </source>
</evidence>
<evidence type="ECO:0000256" key="7">
    <source>
        <dbReference type="ARBA" id="ARBA00023187"/>
    </source>
</evidence>
<comment type="caution">
    <text evidence="13">The sequence shown here is derived from an EMBL/GenBank/DDBJ whole genome shotgun (WGS) entry which is preliminary data.</text>
</comment>
<comment type="catalytic activity">
    <reaction evidence="9">
        <text>ATP + H2O = ADP + phosphate + H(+)</text>
        <dbReference type="Rhea" id="RHEA:13065"/>
        <dbReference type="ChEBI" id="CHEBI:15377"/>
        <dbReference type="ChEBI" id="CHEBI:15378"/>
        <dbReference type="ChEBI" id="CHEBI:30616"/>
        <dbReference type="ChEBI" id="CHEBI:43474"/>
        <dbReference type="ChEBI" id="CHEBI:456216"/>
        <dbReference type="EC" id="3.6.4.13"/>
    </reaction>
</comment>
<evidence type="ECO:0000256" key="10">
    <source>
        <dbReference type="SAM" id="MobiDB-lite"/>
    </source>
</evidence>
<evidence type="ECO:0000256" key="1">
    <source>
        <dbReference type="ARBA" id="ARBA00012552"/>
    </source>
</evidence>
<dbReference type="GO" id="GO:0005524">
    <property type="term" value="F:ATP binding"/>
    <property type="evidence" value="ECO:0007669"/>
    <property type="project" value="UniProtKB-KW"/>
</dbReference>
<evidence type="ECO:0000256" key="6">
    <source>
        <dbReference type="ARBA" id="ARBA00022840"/>
    </source>
</evidence>
<dbReference type="InterPro" id="IPR048333">
    <property type="entry name" value="HA2_WH"/>
</dbReference>
<evidence type="ECO:0000313" key="13">
    <source>
        <dbReference type="EMBL" id="KAA6392352.1"/>
    </source>
</evidence>
<dbReference type="CDD" id="cd18791">
    <property type="entry name" value="SF2_C_RHA"/>
    <property type="match status" value="1"/>
</dbReference>
<feature type="domain" description="Helicase C-terminal" evidence="12">
    <location>
        <begin position="245"/>
        <end position="430"/>
    </location>
</feature>
<dbReference type="PANTHER" id="PTHR18934">
    <property type="entry name" value="ATP-DEPENDENT RNA HELICASE"/>
    <property type="match status" value="1"/>
</dbReference>
<dbReference type="AlphaFoldDB" id="A0A5J4WCR0"/>
<dbReference type="GO" id="GO:0016787">
    <property type="term" value="F:hydrolase activity"/>
    <property type="evidence" value="ECO:0007669"/>
    <property type="project" value="UniProtKB-KW"/>
</dbReference>
<dbReference type="SMART" id="SM00847">
    <property type="entry name" value="HA2"/>
    <property type="match status" value="1"/>
</dbReference>
<dbReference type="InterPro" id="IPR001650">
    <property type="entry name" value="Helicase_C-like"/>
</dbReference>
<dbReference type="EC" id="3.6.4.13" evidence="1"/>
<evidence type="ECO:0000256" key="9">
    <source>
        <dbReference type="ARBA" id="ARBA00047984"/>
    </source>
</evidence>
<dbReference type="GO" id="GO:0006397">
    <property type="term" value="P:mRNA processing"/>
    <property type="evidence" value="ECO:0007669"/>
    <property type="project" value="UniProtKB-KW"/>
</dbReference>
<organism evidence="13 14">
    <name type="scientific">Streblomastix strix</name>
    <dbReference type="NCBI Taxonomy" id="222440"/>
    <lineage>
        <taxon>Eukaryota</taxon>
        <taxon>Metamonada</taxon>
        <taxon>Preaxostyla</taxon>
        <taxon>Oxymonadida</taxon>
        <taxon>Streblomastigidae</taxon>
        <taxon>Streblomastix</taxon>
    </lineage>
</organism>
<dbReference type="InterPro" id="IPR027417">
    <property type="entry name" value="P-loop_NTPase"/>
</dbReference>
<dbReference type="CDD" id="cd17973">
    <property type="entry name" value="DEXHc_DHX15"/>
    <property type="match status" value="1"/>
</dbReference>
<dbReference type="FunFam" id="1.20.120.1080:FF:000003">
    <property type="entry name" value="Pre-mRNA-splicing factor ATP-dependent RNA helicase PRP43"/>
    <property type="match status" value="1"/>
</dbReference>
<dbReference type="InterPro" id="IPR002464">
    <property type="entry name" value="DNA/RNA_helicase_DEAH_CS"/>
</dbReference>
<dbReference type="InterPro" id="IPR003593">
    <property type="entry name" value="AAA+_ATPase"/>
</dbReference>
<dbReference type="GO" id="GO:0008380">
    <property type="term" value="P:RNA splicing"/>
    <property type="evidence" value="ECO:0007669"/>
    <property type="project" value="UniProtKB-KW"/>
</dbReference>
<feature type="compositionally biased region" description="Basic and acidic residues" evidence="10">
    <location>
        <begin position="1"/>
        <end position="12"/>
    </location>
</feature>
<dbReference type="FunFam" id="3.40.50.300:FF:001148">
    <property type="entry name" value="Pre-mRNA-splicing factor ATP-dependent RNA helicase DHX15/PRP43"/>
    <property type="match status" value="1"/>
</dbReference>
<dbReference type="EMBL" id="SNRW01002568">
    <property type="protein sequence ID" value="KAA6392352.1"/>
    <property type="molecule type" value="Genomic_DNA"/>
</dbReference>
<dbReference type="PANTHER" id="PTHR18934:SF109">
    <property type="entry name" value="ATP-DEPENDENT RNA HELICASE DHX15 HOMOLOG"/>
    <property type="match status" value="1"/>
</dbReference>
<dbReference type="FunFam" id="3.40.50.300:FF:000145">
    <property type="entry name" value="probable ATP-dependent RNA helicase DHX40"/>
    <property type="match status" value="1"/>
</dbReference>